<evidence type="ECO:0000259" key="5">
    <source>
        <dbReference type="Pfam" id="PF00149"/>
    </source>
</evidence>
<organism evidence="6 7">
    <name type="scientific">Rubidibacter lacunae KORDI 51-2</name>
    <dbReference type="NCBI Taxonomy" id="582515"/>
    <lineage>
        <taxon>Bacteria</taxon>
        <taxon>Bacillati</taxon>
        <taxon>Cyanobacteriota</taxon>
        <taxon>Cyanophyceae</taxon>
        <taxon>Oscillatoriophycideae</taxon>
        <taxon>Chroococcales</taxon>
        <taxon>Aphanothecaceae</taxon>
        <taxon>Rubidibacter</taxon>
    </lineage>
</organism>
<evidence type="ECO:0000256" key="4">
    <source>
        <dbReference type="ARBA" id="ARBA00025742"/>
    </source>
</evidence>
<dbReference type="RefSeq" id="WP_022608035.1">
    <property type="nucleotide sequence ID" value="NZ_ASSJ01000070.1"/>
</dbReference>
<keyword evidence="2 6" id="KW-0378">Hydrolase</keyword>
<evidence type="ECO:0000256" key="3">
    <source>
        <dbReference type="ARBA" id="ARBA00023004"/>
    </source>
</evidence>
<dbReference type="InterPro" id="IPR050884">
    <property type="entry name" value="CNP_phosphodiesterase-III"/>
</dbReference>
<feature type="domain" description="Calcineurin-like phosphoesterase" evidence="5">
    <location>
        <begin position="7"/>
        <end position="196"/>
    </location>
</feature>
<reference evidence="6 7" key="1">
    <citation type="submission" date="2013-05" db="EMBL/GenBank/DDBJ databases">
        <title>Draft genome sequence of Rubidibacter lacunae KORDI 51-2.</title>
        <authorList>
            <person name="Choi D.H."/>
            <person name="Noh J.H."/>
            <person name="Kwon K.-K."/>
            <person name="Lee J.-H."/>
            <person name="Ryu J.-Y."/>
        </authorList>
    </citation>
    <scope>NUCLEOTIDE SEQUENCE [LARGE SCALE GENOMIC DNA]</scope>
    <source>
        <strain evidence="6 7">KORDI 51-2</strain>
    </source>
</reference>
<dbReference type="Proteomes" id="UP000016960">
    <property type="component" value="Unassembled WGS sequence"/>
</dbReference>
<gene>
    <name evidence="6" type="ORF">KR51_00026360</name>
</gene>
<accession>U5D7R9</accession>
<dbReference type="OrthoDB" id="651281at2"/>
<name>U5D7R9_9CHRO</name>
<dbReference type="InParanoid" id="U5D7R9"/>
<dbReference type="Pfam" id="PF00149">
    <property type="entry name" value="Metallophos"/>
    <property type="match status" value="1"/>
</dbReference>
<proteinExistence type="inferred from homology"/>
<dbReference type="eggNOG" id="COG1409">
    <property type="taxonomic scope" value="Bacteria"/>
</dbReference>
<dbReference type="SUPFAM" id="SSF56300">
    <property type="entry name" value="Metallo-dependent phosphatases"/>
    <property type="match status" value="1"/>
</dbReference>
<sequence>MPAATINVAQVTDTHLLAKADGELLGQPTDASLEVVIKRLHALRPRLDLLLLTGDLSQDGSIASYQRLQDAIEPLGLPTFWVPGNHDQHLVMQQVLRRPPFSTEKSFQVGGWQFVLLNSAVPGCVHGYFSDETLVWLDCQLAGARARPTMLAFHHPPFAVHSRWIDQSGLHNPDAFFAVLDRHPQVRLSVFGHIHQDYCRWRRDVCYAASPSTSVQFKPRSDRFSLDDISPGFRMLTLHADGSFATHVERVTFNLQQLDLAAHGY</sequence>
<dbReference type="PANTHER" id="PTHR42988">
    <property type="entry name" value="PHOSPHOHYDROLASE"/>
    <property type="match status" value="1"/>
</dbReference>
<dbReference type="EMBL" id="ASSJ01000070">
    <property type="protein sequence ID" value="ERN40653.1"/>
    <property type="molecule type" value="Genomic_DNA"/>
</dbReference>
<evidence type="ECO:0000313" key="6">
    <source>
        <dbReference type="EMBL" id="ERN40653.1"/>
    </source>
</evidence>
<evidence type="ECO:0000313" key="7">
    <source>
        <dbReference type="Proteomes" id="UP000016960"/>
    </source>
</evidence>
<keyword evidence="1" id="KW-0479">Metal-binding</keyword>
<comment type="caution">
    <text evidence="6">The sequence shown here is derived from an EMBL/GenBank/DDBJ whole genome shotgun (WGS) entry which is preliminary data.</text>
</comment>
<dbReference type="InterPro" id="IPR029052">
    <property type="entry name" value="Metallo-depent_PP-like"/>
</dbReference>
<dbReference type="PATRIC" id="fig|582515.4.peg.2960"/>
<keyword evidence="7" id="KW-1185">Reference proteome</keyword>
<dbReference type="InterPro" id="IPR026575">
    <property type="entry name" value="GpdQ/CpdA-like"/>
</dbReference>
<evidence type="ECO:0000256" key="1">
    <source>
        <dbReference type="ARBA" id="ARBA00022723"/>
    </source>
</evidence>
<dbReference type="GO" id="GO:0004112">
    <property type="term" value="F:cyclic-nucleotide phosphodiesterase activity"/>
    <property type="evidence" value="ECO:0007669"/>
    <property type="project" value="InterPro"/>
</dbReference>
<dbReference type="CDD" id="cd07402">
    <property type="entry name" value="MPP_GpdQ"/>
    <property type="match status" value="1"/>
</dbReference>
<dbReference type="GO" id="GO:0046872">
    <property type="term" value="F:metal ion binding"/>
    <property type="evidence" value="ECO:0007669"/>
    <property type="project" value="UniProtKB-KW"/>
</dbReference>
<protein>
    <submittedName>
        <fullName evidence="6">Putative phosphohydrolase</fullName>
    </submittedName>
</protein>
<dbReference type="Gene3D" id="3.60.21.10">
    <property type="match status" value="1"/>
</dbReference>
<dbReference type="InterPro" id="IPR004843">
    <property type="entry name" value="Calcineurin-like_PHP"/>
</dbReference>
<dbReference type="NCBIfam" id="NF008359">
    <property type="entry name" value="PRK11148.1"/>
    <property type="match status" value="1"/>
</dbReference>
<dbReference type="STRING" id="582515.KR51_00026360"/>
<comment type="similarity">
    <text evidence="4">Belongs to the cyclic nucleotide phosphodiesterase class-III family.</text>
</comment>
<evidence type="ECO:0000256" key="2">
    <source>
        <dbReference type="ARBA" id="ARBA00022801"/>
    </source>
</evidence>
<dbReference type="AlphaFoldDB" id="U5D7R9"/>
<keyword evidence="3" id="KW-0408">Iron</keyword>
<dbReference type="PANTHER" id="PTHR42988:SF2">
    <property type="entry name" value="CYCLIC NUCLEOTIDE PHOSPHODIESTERASE CBUA0032-RELATED"/>
    <property type="match status" value="1"/>
</dbReference>